<proteinExistence type="predicted"/>
<dbReference type="EMBL" id="JAGMUU010000005">
    <property type="protein sequence ID" value="KAH7151810.1"/>
    <property type="molecule type" value="Genomic_DNA"/>
</dbReference>
<comment type="caution">
    <text evidence="2">The sequence shown here is derived from an EMBL/GenBank/DDBJ whole genome shotgun (WGS) entry which is preliminary data.</text>
</comment>
<sequence>MTTSLFRPSPVALPHVDTPTRGVVDGTVDKPMITQGFAAIWLVTLEKSDSDWGAKQHERVFVIGRRKSGNPLPPDRTPRHFSVTRFGYLSRLVFQTRRTGRAQAAQSGSLSSTALGSGITAKLDRANNHITRTRCRLDAQVDYGQMYHTFISTYCTEYMTESLWMQRRQTPAAAMHASYSQLVLRPAIGMSQPPNAPVDAWRPSRDPVVARSKESERTRSVRLCTHSHYSATPHRIVSDTEHGTNSTLYGENQGPNGFSGIRPLAPSPELSSRPCRPWQDTIRGHSQDPLPTPPEAP</sequence>
<reference evidence="2" key="1">
    <citation type="journal article" date="2021" name="Nat. Commun.">
        <title>Genetic determinants of endophytism in the Arabidopsis root mycobiome.</title>
        <authorList>
            <person name="Mesny F."/>
            <person name="Miyauchi S."/>
            <person name="Thiergart T."/>
            <person name="Pickel B."/>
            <person name="Atanasova L."/>
            <person name="Karlsson M."/>
            <person name="Huettel B."/>
            <person name="Barry K.W."/>
            <person name="Haridas S."/>
            <person name="Chen C."/>
            <person name="Bauer D."/>
            <person name="Andreopoulos W."/>
            <person name="Pangilinan J."/>
            <person name="LaButti K."/>
            <person name="Riley R."/>
            <person name="Lipzen A."/>
            <person name="Clum A."/>
            <person name="Drula E."/>
            <person name="Henrissat B."/>
            <person name="Kohler A."/>
            <person name="Grigoriev I.V."/>
            <person name="Martin F.M."/>
            <person name="Hacquard S."/>
        </authorList>
    </citation>
    <scope>NUCLEOTIDE SEQUENCE</scope>
    <source>
        <strain evidence="2">MPI-CAGE-AT-0021</strain>
    </source>
</reference>
<dbReference type="AlphaFoldDB" id="A0A9P9J9U7"/>
<feature type="compositionally biased region" description="Polar residues" evidence="1">
    <location>
        <begin position="243"/>
        <end position="256"/>
    </location>
</feature>
<feature type="region of interest" description="Disordered" evidence="1">
    <location>
        <begin position="232"/>
        <end position="297"/>
    </location>
</feature>
<evidence type="ECO:0000313" key="3">
    <source>
        <dbReference type="Proteomes" id="UP000717696"/>
    </source>
</evidence>
<evidence type="ECO:0000256" key="1">
    <source>
        <dbReference type="SAM" id="MobiDB-lite"/>
    </source>
</evidence>
<accession>A0A9P9J9U7</accession>
<name>A0A9P9J9U7_9HYPO</name>
<protein>
    <submittedName>
        <fullName evidence="2">Uncharacterized protein</fullName>
    </submittedName>
</protein>
<dbReference type="Proteomes" id="UP000717696">
    <property type="component" value="Unassembled WGS sequence"/>
</dbReference>
<keyword evidence="3" id="KW-1185">Reference proteome</keyword>
<gene>
    <name evidence="2" type="ORF">B0J13DRAFT_604922</name>
</gene>
<feature type="region of interest" description="Disordered" evidence="1">
    <location>
        <begin position="194"/>
        <end position="220"/>
    </location>
</feature>
<evidence type="ECO:0000313" key="2">
    <source>
        <dbReference type="EMBL" id="KAH7151810.1"/>
    </source>
</evidence>
<organism evidence="2 3">
    <name type="scientific">Dactylonectria estremocensis</name>
    <dbReference type="NCBI Taxonomy" id="1079267"/>
    <lineage>
        <taxon>Eukaryota</taxon>
        <taxon>Fungi</taxon>
        <taxon>Dikarya</taxon>
        <taxon>Ascomycota</taxon>
        <taxon>Pezizomycotina</taxon>
        <taxon>Sordariomycetes</taxon>
        <taxon>Hypocreomycetidae</taxon>
        <taxon>Hypocreales</taxon>
        <taxon>Nectriaceae</taxon>
        <taxon>Dactylonectria</taxon>
    </lineage>
</organism>